<evidence type="ECO:0000313" key="5">
    <source>
        <dbReference type="Proteomes" id="UP000032746"/>
    </source>
</evidence>
<dbReference type="AlphaFoldDB" id="A0A0D5YMF9"/>
<evidence type="ECO:0000256" key="1">
    <source>
        <dbReference type="ARBA" id="ARBA00010990"/>
    </source>
</evidence>
<dbReference type="GO" id="GO:0000287">
    <property type="term" value="F:magnesium ion binding"/>
    <property type="evidence" value="ECO:0007669"/>
    <property type="project" value="InterPro"/>
</dbReference>
<dbReference type="InterPro" id="IPR008278">
    <property type="entry name" value="4-PPantetheinyl_Trfase_dom"/>
</dbReference>
<dbReference type="InterPro" id="IPR050559">
    <property type="entry name" value="P-Pant_transferase_sf"/>
</dbReference>
<evidence type="ECO:0000256" key="2">
    <source>
        <dbReference type="ARBA" id="ARBA00022679"/>
    </source>
</evidence>
<dbReference type="PATRIC" id="fig|470.1345.peg.3307"/>
<keyword evidence="2 4" id="KW-0808">Transferase</keyword>
<gene>
    <name evidence="4" type="ORF">ABUW_3372</name>
</gene>
<dbReference type="InterPro" id="IPR037143">
    <property type="entry name" value="4-PPantetheinyl_Trfase_dom_sf"/>
</dbReference>
<dbReference type="GO" id="GO:0008897">
    <property type="term" value="F:holo-[acyl-carrier-protein] synthase activity"/>
    <property type="evidence" value="ECO:0007669"/>
    <property type="project" value="InterPro"/>
</dbReference>
<dbReference type="GO" id="GO:0019878">
    <property type="term" value="P:lysine biosynthetic process via aminoadipic acid"/>
    <property type="evidence" value="ECO:0007669"/>
    <property type="project" value="TreeGrafter"/>
</dbReference>
<dbReference type="PANTHER" id="PTHR12215">
    <property type="entry name" value="PHOSPHOPANTETHEINE TRANSFERASE"/>
    <property type="match status" value="1"/>
</dbReference>
<dbReference type="GO" id="GO:0005829">
    <property type="term" value="C:cytosol"/>
    <property type="evidence" value="ECO:0007669"/>
    <property type="project" value="TreeGrafter"/>
</dbReference>
<dbReference type="Pfam" id="PF01648">
    <property type="entry name" value="ACPS"/>
    <property type="match status" value="1"/>
</dbReference>
<organism evidence="4 5">
    <name type="scientific">Acinetobacter baumannii</name>
    <dbReference type="NCBI Taxonomy" id="470"/>
    <lineage>
        <taxon>Bacteria</taxon>
        <taxon>Pseudomonadati</taxon>
        <taxon>Pseudomonadota</taxon>
        <taxon>Gammaproteobacteria</taxon>
        <taxon>Moraxellales</taxon>
        <taxon>Moraxellaceae</taxon>
        <taxon>Acinetobacter</taxon>
        <taxon>Acinetobacter calcoaceticus/baumannii complex</taxon>
    </lineage>
</organism>
<dbReference type="PANTHER" id="PTHR12215:SF10">
    <property type="entry name" value="L-AMINOADIPATE-SEMIALDEHYDE DEHYDROGENASE-PHOSPHOPANTETHEINYL TRANSFERASE"/>
    <property type="match status" value="1"/>
</dbReference>
<evidence type="ECO:0000259" key="3">
    <source>
        <dbReference type="Pfam" id="PF01648"/>
    </source>
</evidence>
<sequence length="224" mass="26381">MVRINKMNSKHVDIYIGKLNDFLKRKQHDFPDFRTFNEYKKQQIKSIRNRLIAEKLQLISTELEFAKHEHGKPYLLNHTLHFNHSHSQQYYALALSERIKDIGIDVEEFDRKVRLDSLAQHAFHPDEYATWQSLEQDREYWFKVWTTKEAVLKASGLGIRLDLNTLNTQAHPTNHGGLCSHELIGTFAYQNFVLGNMILTVAWRSEQSCRGFQFPSIQIHSLDR</sequence>
<reference evidence="4 5" key="1">
    <citation type="journal article" date="2015" name="J. Bacteriol.">
        <title>Resources for Genetic and Genomic Analysis of Emerging Pathogen Acinetobacter baumannii.</title>
        <authorList>
            <person name="Gallagher L.A."/>
            <person name="Ramage E."/>
            <person name="Weiss E.J."/>
            <person name="Radey M."/>
            <person name="Hayden H.S."/>
            <person name="Held K.G."/>
            <person name="Huse H.K."/>
            <person name="Zurawski D.V."/>
            <person name="Brittnacher M.J."/>
            <person name="Manoil C."/>
        </authorList>
    </citation>
    <scope>NUCLEOTIDE SEQUENCE [LARGE SCALE GENOMIC DNA]</scope>
    <source>
        <strain evidence="4 5">AB5075-UW</strain>
    </source>
</reference>
<protein>
    <submittedName>
        <fullName evidence="4">4'-phosphopantetheinyl transferase</fullName>
    </submittedName>
</protein>
<dbReference type="EMBL" id="CP008706">
    <property type="protein sequence ID" value="AKA33068.1"/>
    <property type="molecule type" value="Genomic_DNA"/>
</dbReference>
<feature type="domain" description="4'-phosphopantetheinyl transferase" evidence="3">
    <location>
        <begin position="102"/>
        <end position="181"/>
    </location>
</feature>
<proteinExistence type="inferred from homology"/>
<dbReference type="SUPFAM" id="SSF56214">
    <property type="entry name" value="4'-phosphopantetheinyl transferase"/>
    <property type="match status" value="2"/>
</dbReference>
<accession>A0A0D5YMF9</accession>
<evidence type="ECO:0000313" key="4">
    <source>
        <dbReference type="EMBL" id="AKA33068.1"/>
    </source>
</evidence>
<dbReference type="Proteomes" id="UP000032746">
    <property type="component" value="Chromosome"/>
</dbReference>
<name>A0A0D5YMF9_ACIBA</name>
<dbReference type="Gene3D" id="3.90.470.20">
    <property type="entry name" value="4'-phosphopantetheinyl transferase domain"/>
    <property type="match status" value="2"/>
</dbReference>
<reference evidence="5" key="2">
    <citation type="submission" date="2015-03" db="EMBL/GenBank/DDBJ databases">
        <authorList>
            <person name="Gallagher L.A."/>
            <person name="Hayden H.S."/>
            <person name="Weiss E.J."/>
            <person name="Hager K.R."/>
            <person name="Ramage E."/>
            <person name="Radey M.R."/>
            <person name="Bydalek R."/>
            <person name="Manoil C."/>
            <person name="Miller S.I."/>
            <person name="Brittnacher M.J."/>
        </authorList>
    </citation>
    <scope>NUCLEOTIDE SEQUENCE [LARGE SCALE GENOMIC DNA]</scope>
    <source>
        <strain evidence="5">AB5075-UW</strain>
    </source>
</reference>
<comment type="similarity">
    <text evidence="1">Belongs to the P-Pant transferase superfamily. Gsp/Sfp/HetI/AcpT family.</text>
</comment>
<dbReference type="OMA" id="HEYGKPY"/>